<dbReference type="GeneID" id="59349728"/>
<dbReference type="GO" id="GO:0008270">
    <property type="term" value="F:zinc ion binding"/>
    <property type="evidence" value="ECO:0007669"/>
    <property type="project" value="UniProtKB-KW"/>
</dbReference>
<evidence type="ECO:0000313" key="6">
    <source>
        <dbReference type="Proteomes" id="UP000636479"/>
    </source>
</evidence>
<proteinExistence type="predicted"/>
<dbReference type="RefSeq" id="XP_037216606.1">
    <property type="nucleotide sequence ID" value="XM_037367212.1"/>
</dbReference>
<dbReference type="PANTHER" id="PTHR14677">
    <property type="entry name" value="ARSENITE INDUCUBLE RNA ASSOCIATED PROTEIN AIP-1-RELATED"/>
    <property type="match status" value="1"/>
</dbReference>
<dbReference type="SUPFAM" id="SSF118310">
    <property type="entry name" value="AN1-like Zinc finger"/>
    <property type="match status" value="2"/>
</dbReference>
<reference evidence="5" key="1">
    <citation type="submission" date="2020-05" db="EMBL/GenBank/DDBJ databases">
        <title>Mycena genomes resolve the evolution of fungal bioluminescence.</title>
        <authorList>
            <person name="Tsai I.J."/>
        </authorList>
    </citation>
    <scope>NUCLEOTIDE SEQUENCE</scope>
    <source>
        <strain evidence="5">171206Taipei</strain>
    </source>
</reference>
<feature type="domain" description="AN1-type" evidence="4">
    <location>
        <begin position="8"/>
        <end position="47"/>
    </location>
</feature>
<dbReference type="OrthoDB" id="431929at2759"/>
<dbReference type="SMART" id="SM00154">
    <property type="entry name" value="ZnF_AN1"/>
    <property type="match status" value="2"/>
</dbReference>
<keyword evidence="5" id="KW-0413">Isomerase</keyword>
<dbReference type="EMBL" id="JACAZF010000009">
    <property type="protein sequence ID" value="KAF7295243.1"/>
    <property type="molecule type" value="Genomic_DNA"/>
</dbReference>
<name>A0A8H6S9D8_9AGAR</name>
<evidence type="ECO:0000256" key="2">
    <source>
        <dbReference type="ARBA" id="ARBA00022771"/>
    </source>
</evidence>
<dbReference type="PANTHER" id="PTHR14677:SF20">
    <property type="entry name" value="ZINC FINGER AN1-TYPE CONTAINING 2A-RELATED"/>
    <property type="match status" value="1"/>
</dbReference>
<accession>A0A8H6S9D8</accession>
<keyword evidence="3" id="KW-0862">Zinc</keyword>
<evidence type="ECO:0000256" key="3">
    <source>
        <dbReference type="ARBA" id="ARBA00022833"/>
    </source>
</evidence>
<keyword evidence="1" id="KW-0479">Metal-binding</keyword>
<dbReference type="GO" id="GO:0016853">
    <property type="term" value="F:isomerase activity"/>
    <property type="evidence" value="ECO:0007669"/>
    <property type="project" value="UniProtKB-KW"/>
</dbReference>
<evidence type="ECO:0000256" key="1">
    <source>
        <dbReference type="ARBA" id="ARBA00022723"/>
    </source>
</evidence>
<gene>
    <name evidence="5" type="ORF">MIND_01063200</name>
</gene>
<evidence type="ECO:0000313" key="5">
    <source>
        <dbReference type="EMBL" id="KAF7295243.1"/>
    </source>
</evidence>
<dbReference type="Gene3D" id="4.10.1110.10">
    <property type="entry name" value="AN1-like Zinc finger"/>
    <property type="match status" value="2"/>
</dbReference>
<keyword evidence="6" id="KW-1185">Reference proteome</keyword>
<comment type="caution">
    <text evidence="5">The sequence shown here is derived from an EMBL/GenBank/DDBJ whole genome shotgun (WGS) entry which is preliminary data.</text>
</comment>
<dbReference type="Proteomes" id="UP000636479">
    <property type="component" value="Unassembled WGS sequence"/>
</dbReference>
<organism evidence="5 6">
    <name type="scientific">Mycena indigotica</name>
    <dbReference type="NCBI Taxonomy" id="2126181"/>
    <lineage>
        <taxon>Eukaryota</taxon>
        <taxon>Fungi</taxon>
        <taxon>Dikarya</taxon>
        <taxon>Basidiomycota</taxon>
        <taxon>Agaricomycotina</taxon>
        <taxon>Agaricomycetes</taxon>
        <taxon>Agaricomycetidae</taxon>
        <taxon>Agaricales</taxon>
        <taxon>Marasmiineae</taxon>
        <taxon>Mycenaceae</taxon>
        <taxon>Mycena</taxon>
    </lineage>
</organism>
<keyword evidence="2" id="KW-0863">Zinc-finger</keyword>
<dbReference type="Pfam" id="PF01428">
    <property type="entry name" value="zf-AN1"/>
    <property type="match status" value="2"/>
</dbReference>
<dbReference type="InterPro" id="IPR035896">
    <property type="entry name" value="AN1-like_Znf"/>
</dbReference>
<dbReference type="GO" id="GO:0005737">
    <property type="term" value="C:cytoplasm"/>
    <property type="evidence" value="ECO:0007669"/>
    <property type="project" value="TreeGrafter"/>
</dbReference>
<dbReference type="AlphaFoldDB" id="A0A8H6S9D8"/>
<protein>
    <submittedName>
        <fullName evidence="5">Glucose-6-phosphate isomerase</fullName>
    </submittedName>
</protein>
<feature type="domain" description="AN1-type" evidence="4">
    <location>
        <begin position="62"/>
        <end position="114"/>
    </location>
</feature>
<dbReference type="InterPro" id="IPR000058">
    <property type="entry name" value="Znf_AN1"/>
</dbReference>
<sequence>MLQIGAQCSHSDCGEVDFLPILCVACKDYFCRFHATVDGHSCKSARLGQQAPATSSSPLLRCSAGNCGKPSLEAFIAAASDDQGRTPAKCTQCQQSFCAEHRHPKSHGCSEQAPAPPPKNDKARALLAKHFSSTKSTTATRTASKLC</sequence>
<evidence type="ECO:0000259" key="4">
    <source>
        <dbReference type="SMART" id="SM00154"/>
    </source>
</evidence>